<gene>
    <name evidence="1" type="ORF">CQ006_26415</name>
</gene>
<dbReference type="Proteomes" id="UP000239458">
    <property type="component" value="Unassembled WGS sequence"/>
</dbReference>
<sequence length="63" mass="7390">MKVFVRQHDQERMSREFKGVGADLWEVYQGDVLVGVYQSESEAIKYKEYLEKQSEESQGNNCI</sequence>
<organism evidence="1 2">
    <name type="scientific">Pseudomonas cedrina</name>
    <dbReference type="NCBI Taxonomy" id="651740"/>
    <lineage>
        <taxon>Bacteria</taxon>
        <taxon>Pseudomonadati</taxon>
        <taxon>Pseudomonadota</taxon>
        <taxon>Gammaproteobacteria</taxon>
        <taxon>Pseudomonadales</taxon>
        <taxon>Pseudomonadaceae</taxon>
        <taxon>Pseudomonas</taxon>
    </lineage>
</organism>
<reference evidence="1 2" key="1">
    <citation type="submission" date="2017-09" db="EMBL/GenBank/DDBJ databases">
        <title>Genomic, metabolic, and phenotypic characteristics of bacterial isolates from the natural microbiome of the model nematode Caenorhabditis elegans.</title>
        <authorList>
            <person name="Zimmermann J."/>
            <person name="Obeng N."/>
            <person name="Yang W."/>
            <person name="Obeng O."/>
            <person name="Kissoyan K."/>
            <person name="Pees B."/>
            <person name="Dirksen P."/>
            <person name="Hoppner M."/>
            <person name="Franke A."/>
            <person name="Rosenstiel P."/>
            <person name="Leippe M."/>
            <person name="Dierking K."/>
            <person name="Kaleta C."/>
            <person name="Schulenburg H."/>
        </authorList>
    </citation>
    <scope>NUCLEOTIDE SEQUENCE [LARGE SCALE GENOMIC DNA]</scope>
    <source>
        <strain evidence="1 2">MYb184</strain>
    </source>
</reference>
<name>A0A2S9D4P7_PSECE</name>
<accession>A0A2S9D4P7</accession>
<evidence type="ECO:0000313" key="1">
    <source>
        <dbReference type="EMBL" id="PRB89144.1"/>
    </source>
</evidence>
<dbReference type="EMBL" id="PCQE01000078">
    <property type="protein sequence ID" value="PRB89144.1"/>
    <property type="molecule type" value="Genomic_DNA"/>
</dbReference>
<comment type="caution">
    <text evidence="1">The sequence shown here is derived from an EMBL/GenBank/DDBJ whole genome shotgun (WGS) entry which is preliminary data.</text>
</comment>
<dbReference type="AlphaFoldDB" id="A0A2S9D4P7"/>
<evidence type="ECO:0000313" key="2">
    <source>
        <dbReference type="Proteomes" id="UP000239458"/>
    </source>
</evidence>
<proteinExistence type="predicted"/>
<protein>
    <submittedName>
        <fullName evidence="1">Uncharacterized protein</fullName>
    </submittedName>
</protein>